<name>A0A0U1NS98_9BACI</name>
<evidence type="ECO:0000259" key="2">
    <source>
        <dbReference type="Pfam" id="PF03061"/>
    </source>
</evidence>
<dbReference type="SUPFAM" id="SSF54637">
    <property type="entry name" value="Thioesterase/thiol ester dehydrase-isomerase"/>
    <property type="match status" value="1"/>
</dbReference>
<keyword evidence="4" id="KW-1185">Reference proteome</keyword>
<dbReference type="InterPro" id="IPR029069">
    <property type="entry name" value="HotDog_dom_sf"/>
</dbReference>
<dbReference type="Gene3D" id="3.10.129.10">
    <property type="entry name" value="Hotdog Thioesterase"/>
    <property type="match status" value="1"/>
</dbReference>
<dbReference type="Pfam" id="PF03061">
    <property type="entry name" value="4HBT"/>
    <property type="match status" value="1"/>
</dbReference>
<dbReference type="InterPro" id="IPR003736">
    <property type="entry name" value="PAAI_dom"/>
</dbReference>
<dbReference type="Proteomes" id="UP000199087">
    <property type="component" value="Unassembled WGS sequence"/>
</dbReference>
<dbReference type="GO" id="GO:0016289">
    <property type="term" value="F:acyl-CoA hydrolase activity"/>
    <property type="evidence" value="ECO:0007669"/>
    <property type="project" value="UniProtKB-ARBA"/>
</dbReference>
<dbReference type="InterPro" id="IPR052061">
    <property type="entry name" value="PTE-AB_protein"/>
</dbReference>
<evidence type="ECO:0000256" key="1">
    <source>
        <dbReference type="ARBA" id="ARBA00022801"/>
    </source>
</evidence>
<feature type="domain" description="Thioesterase" evidence="2">
    <location>
        <begin position="75"/>
        <end position="149"/>
    </location>
</feature>
<evidence type="ECO:0000313" key="3">
    <source>
        <dbReference type="EMBL" id="CRK80612.1"/>
    </source>
</evidence>
<dbReference type="STRING" id="1499688.BN000_00500"/>
<dbReference type="InterPro" id="IPR006683">
    <property type="entry name" value="Thioestr_dom"/>
</dbReference>
<evidence type="ECO:0000313" key="4">
    <source>
        <dbReference type="Proteomes" id="UP000199087"/>
    </source>
</evidence>
<dbReference type="AlphaFoldDB" id="A0A0U1NS98"/>
<dbReference type="NCBIfam" id="TIGR00369">
    <property type="entry name" value="unchar_dom_1"/>
    <property type="match status" value="1"/>
</dbReference>
<organism evidence="3 4">
    <name type="scientific">Neobacillus massiliamazoniensis</name>
    <dbReference type="NCBI Taxonomy" id="1499688"/>
    <lineage>
        <taxon>Bacteria</taxon>
        <taxon>Bacillati</taxon>
        <taxon>Bacillota</taxon>
        <taxon>Bacilli</taxon>
        <taxon>Bacillales</taxon>
        <taxon>Bacillaceae</taxon>
        <taxon>Neobacillus</taxon>
    </lineage>
</organism>
<gene>
    <name evidence="3" type="ORF">BN000_00500</name>
</gene>
<keyword evidence="1" id="KW-0378">Hydrolase</keyword>
<dbReference type="EMBL" id="CVRB01000001">
    <property type="protein sequence ID" value="CRK80612.1"/>
    <property type="molecule type" value="Genomic_DNA"/>
</dbReference>
<dbReference type="CDD" id="cd03443">
    <property type="entry name" value="PaaI_thioesterase"/>
    <property type="match status" value="1"/>
</dbReference>
<accession>A0A0U1NS98</accession>
<protein>
    <submittedName>
        <fullName evidence="3">Thioesterase superfamily protein</fullName>
    </submittedName>
</protein>
<dbReference type="PANTHER" id="PTHR47260">
    <property type="entry name" value="UPF0644 PROTEIN PB2B4.06"/>
    <property type="match status" value="1"/>
</dbReference>
<proteinExistence type="predicted"/>
<sequence>MMKDKLVHLLNTCINHSSESDLLALSFVLEGMQNKLLGNNGYFIDGLLHMERKFDKNSCEITIPINPVLNNSLEIVHGGITATLLDTAMGTLANYLLPEGYGAVTNQLNIHYIAPGIGENLRCKAEIIHQGSKTMVISGEVYRSDGRKIAYATGTFFIIDRKINEA</sequence>
<reference evidence="4" key="1">
    <citation type="submission" date="2015-05" db="EMBL/GenBank/DDBJ databases">
        <authorList>
            <person name="Urmite Genomes"/>
        </authorList>
    </citation>
    <scope>NUCLEOTIDE SEQUENCE [LARGE SCALE GENOMIC DNA]</scope>
    <source>
        <strain evidence="4">LF1</strain>
    </source>
</reference>
<dbReference type="PANTHER" id="PTHR47260:SF3">
    <property type="entry name" value="THIOESTERASE FAMILY PROTEIN (AFU_ORTHOLOGUE AFUA_7G03960)"/>
    <property type="match status" value="1"/>
</dbReference>